<keyword evidence="2 4" id="KW-0808">Transferase</keyword>
<dbReference type="PANTHER" id="PTHR21599:SF0">
    <property type="entry name" value="GLYCERATE KINASE"/>
    <property type="match status" value="1"/>
</dbReference>
<dbReference type="InterPro" id="IPR036129">
    <property type="entry name" value="Glycerate_kinase_sf"/>
</dbReference>
<reference evidence="5 6" key="1">
    <citation type="submission" date="2019-10" db="EMBL/GenBank/DDBJ databases">
        <title>New species of Slilvanegrellaceae.</title>
        <authorList>
            <person name="Pitt A."/>
            <person name="Hahn M.W."/>
        </authorList>
    </citation>
    <scope>NUCLEOTIDE SEQUENCE [LARGE SCALE GENOMIC DNA]</scope>
    <source>
        <strain evidence="5 6">SP-Ram-0.45-NSY-1</strain>
    </source>
</reference>
<proteinExistence type="inferred from homology"/>
<sequence>MRIVLAFDKFKGTFTARQVCELVADGIRNRNPKIEIIQRPMADGGEGSASLLAASLGMDSLRVEVCDLLGRTTEANVYWQNARRLAVLESAEILGNAKSLATEEILLESNTWGFGKLLQKAFPLRPQEVWLCIGGTLTADAGWGIASAFGLSAYDENGKRLRPCIENMNKIRSFQKEEIPDYMKKCRITALCDVNAPAKGPGVTLASFLRQKGAKDSTIPYIEKQIYHFWNILKNDFPYIPRLEDAFTGAGGGICIGLSAVFNNIRIEMGSKKIAKAIALAPSFTGSDLIVCGEGSLDDLTLYGKTVSTVSQLALKNQHKLIGIFGNVTKNKQELKLKLGLSEIITLVEEENMGYTANELMRNSKIKLYHIGQDIADKLVSK</sequence>
<evidence type="ECO:0000313" key="6">
    <source>
        <dbReference type="Proteomes" id="UP000437748"/>
    </source>
</evidence>
<dbReference type="Pfam" id="PF02595">
    <property type="entry name" value="Gly_kinase"/>
    <property type="match status" value="1"/>
</dbReference>
<dbReference type="OrthoDB" id="9774290at2"/>
<protein>
    <submittedName>
        <fullName evidence="5">Glycerate kinase</fullName>
        <ecNumber evidence="5">2.7.1.-</ecNumber>
    </submittedName>
</protein>
<accession>A0A6N6VWM9</accession>
<evidence type="ECO:0000256" key="2">
    <source>
        <dbReference type="ARBA" id="ARBA00022679"/>
    </source>
</evidence>
<comment type="similarity">
    <text evidence="1 4">Belongs to the glycerate kinase type-1 family.</text>
</comment>
<evidence type="ECO:0000256" key="1">
    <source>
        <dbReference type="ARBA" id="ARBA00006284"/>
    </source>
</evidence>
<keyword evidence="3 4" id="KW-0418">Kinase</keyword>
<dbReference type="GO" id="GO:0008887">
    <property type="term" value="F:glycerate kinase activity"/>
    <property type="evidence" value="ECO:0007669"/>
    <property type="project" value="UniProtKB-UniRule"/>
</dbReference>
<dbReference type="Proteomes" id="UP000437748">
    <property type="component" value="Unassembled WGS sequence"/>
</dbReference>
<dbReference type="PIRSF" id="PIRSF006078">
    <property type="entry name" value="GlxK"/>
    <property type="match status" value="1"/>
</dbReference>
<dbReference type="SUPFAM" id="SSF110738">
    <property type="entry name" value="Glycerate kinase I"/>
    <property type="match status" value="1"/>
</dbReference>
<comment type="caution">
    <text evidence="5">The sequence shown here is derived from an EMBL/GenBank/DDBJ whole genome shotgun (WGS) entry which is preliminary data.</text>
</comment>
<evidence type="ECO:0000256" key="4">
    <source>
        <dbReference type="PIRNR" id="PIRNR006078"/>
    </source>
</evidence>
<dbReference type="InterPro" id="IPR018197">
    <property type="entry name" value="Glycerate_kinase_RE-like"/>
</dbReference>
<dbReference type="RefSeq" id="WP_153419356.1">
    <property type="nucleotide sequence ID" value="NZ_WFLM01000002.1"/>
</dbReference>
<gene>
    <name evidence="5" type="ORF">GCL60_06070</name>
</gene>
<evidence type="ECO:0000313" key="5">
    <source>
        <dbReference type="EMBL" id="KAB8039827.1"/>
    </source>
</evidence>
<dbReference type="InterPro" id="IPR004381">
    <property type="entry name" value="Glycerate_kinase"/>
</dbReference>
<dbReference type="AlphaFoldDB" id="A0A6N6VWM9"/>
<keyword evidence="6" id="KW-1185">Reference proteome</keyword>
<dbReference type="EMBL" id="WFLM01000002">
    <property type="protein sequence ID" value="KAB8039827.1"/>
    <property type="molecule type" value="Genomic_DNA"/>
</dbReference>
<dbReference type="Gene3D" id="3.40.50.10350">
    <property type="entry name" value="Glycerate kinase, domain 1"/>
    <property type="match status" value="1"/>
</dbReference>
<name>A0A6N6VWM9_9BACT</name>
<dbReference type="EC" id="2.7.1.-" evidence="5"/>
<dbReference type="PANTHER" id="PTHR21599">
    <property type="entry name" value="GLYCERATE KINASE"/>
    <property type="match status" value="1"/>
</dbReference>
<organism evidence="5 6">
    <name type="scientific">Silvanigrella paludirubra</name>
    <dbReference type="NCBI Taxonomy" id="2499159"/>
    <lineage>
        <taxon>Bacteria</taxon>
        <taxon>Pseudomonadati</taxon>
        <taxon>Bdellovibrionota</taxon>
        <taxon>Oligoflexia</taxon>
        <taxon>Silvanigrellales</taxon>
        <taxon>Silvanigrellaceae</taxon>
        <taxon>Silvanigrella</taxon>
    </lineage>
</organism>
<dbReference type="NCBIfam" id="TIGR00045">
    <property type="entry name" value="glycerate kinase"/>
    <property type="match status" value="1"/>
</dbReference>
<evidence type="ECO:0000256" key="3">
    <source>
        <dbReference type="ARBA" id="ARBA00022777"/>
    </source>
</evidence>
<dbReference type="GO" id="GO:0031388">
    <property type="term" value="P:organic acid phosphorylation"/>
    <property type="evidence" value="ECO:0007669"/>
    <property type="project" value="UniProtKB-UniRule"/>
</dbReference>
<dbReference type="Gene3D" id="3.90.1510.10">
    <property type="entry name" value="Glycerate kinase, domain 2"/>
    <property type="match status" value="1"/>
</dbReference>
<dbReference type="InterPro" id="IPR018193">
    <property type="entry name" value="Glyc_kinase_flavodox-like_fold"/>
</dbReference>